<dbReference type="PROSITE" id="PS00154">
    <property type="entry name" value="ATPASE_E1_E2"/>
    <property type="match status" value="1"/>
</dbReference>
<evidence type="ECO:0000256" key="7">
    <source>
        <dbReference type="ARBA" id="ARBA00022989"/>
    </source>
</evidence>
<evidence type="ECO:0000313" key="14">
    <source>
        <dbReference type="Proteomes" id="UP000051451"/>
    </source>
</evidence>
<comment type="similarity">
    <text evidence="2 11">Belongs to the cation transport ATPase (P-type) (TC 3.A.3) family. Type IB subfamily.</text>
</comment>
<dbReference type="AlphaFoldDB" id="A0A0R1VS05"/>
<dbReference type="PATRIC" id="fig|1423750.3.peg.1356"/>
<comment type="caution">
    <text evidence="13">The sequence shown here is derived from an EMBL/GenBank/DDBJ whole genome shotgun (WGS) entry which is preliminary data.</text>
</comment>
<evidence type="ECO:0000259" key="12">
    <source>
        <dbReference type="Pfam" id="PF00122"/>
    </source>
</evidence>
<evidence type="ECO:0000256" key="2">
    <source>
        <dbReference type="ARBA" id="ARBA00006024"/>
    </source>
</evidence>
<sequence length="630" mass="68566">MITTKQRGRFQLLVKFATANKVAVGTLIIAILLMSLSFLVVIDEIQIAIYLMAYFLASYPVLFQAGQNIIRGRIFDENFLMTIATVGAIVIGEYPEAIAVMVFYRIGEFLEDYAIERSKHSLSQLLQLQPQQAWIKAGHNWTAVDPAEVSKSSRLLIKPGEKVPLDGIVVAGNSFLNTAALTGEAQLQSVSVGDQVLSGTLNQENAFEIETTQDYADSTLTKILKLVTEASHKKTVTEKFITRFASKYTPLVVLGAVIIALVPLFSNAAEPQEWFRRALVFLVIACPCALVLSVPLSYFSALGAAAKQKILIRGSNSLDKLLQLQTVAFDKTGTLTQGKFKVTKIEPANGFTAAEILKFTAALEQQSNHPLARSIMAANQAAKQTLLPVSDLSETAGGGISGVVTGKIIRAGKKNWLTCNLPTELAATGMTEIYVQIATKYAGRILLADCLKPAASSLISFLRQRQVKNIVLLTGDNLKNAQQATASLQFDEIQADLLPADKLKFMEHYRQSAHNQRRQVMFVGDGVNDAPVLASADVSVAMGKNGAAAAIELADVVLLTDQLEQIQQVFLLADKTRRIVWENIGLALVIKFILLLLGAFGLATLWEAVFADVGVTLLAVFNALRLQWQK</sequence>
<feature type="domain" description="P-type ATPase A" evidence="12">
    <location>
        <begin position="128"/>
        <end position="227"/>
    </location>
</feature>
<comment type="catalytic activity">
    <reaction evidence="10">
        <text>Cd(2+)(in) + ATP + H2O = Cd(2+)(out) + ADP + phosphate + H(+)</text>
        <dbReference type="Rhea" id="RHEA:12132"/>
        <dbReference type="ChEBI" id="CHEBI:15377"/>
        <dbReference type="ChEBI" id="CHEBI:15378"/>
        <dbReference type="ChEBI" id="CHEBI:30616"/>
        <dbReference type="ChEBI" id="CHEBI:43474"/>
        <dbReference type="ChEBI" id="CHEBI:48775"/>
        <dbReference type="ChEBI" id="CHEBI:456216"/>
        <dbReference type="EC" id="7.2.2.21"/>
    </reaction>
</comment>
<dbReference type="Pfam" id="PF00702">
    <property type="entry name" value="Hydrolase"/>
    <property type="match status" value="1"/>
</dbReference>
<keyword evidence="11" id="KW-1003">Cell membrane</keyword>
<keyword evidence="4 11" id="KW-0812">Transmembrane</keyword>
<dbReference type="NCBIfam" id="TIGR01525">
    <property type="entry name" value="ATPase-IB_hvy"/>
    <property type="match status" value="1"/>
</dbReference>
<keyword evidence="8 11" id="KW-0472">Membrane</keyword>
<keyword evidence="11" id="KW-0067">ATP-binding</keyword>
<dbReference type="Gene3D" id="3.40.1110.10">
    <property type="entry name" value="Calcium-transporting ATPase, cytoplasmic domain N"/>
    <property type="match status" value="1"/>
</dbReference>
<dbReference type="InterPro" id="IPR023298">
    <property type="entry name" value="ATPase_P-typ_TM_dom_sf"/>
</dbReference>
<dbReference type="STRING" id="1423750.FC89_GL001323"/>
<dbReference type="SFLD" id="SFLDG00002">
    <property type="entry name" value="C1.7:_P-type_atpase_like"/>
    <property type="match status" value="1"/>
</dbReference>
<dbReference type="SUPFAM" id="SSF81665">
    <property type="entry name" value="Calcium ATPase, transmembrane domain M"/>
    <property type="match status" value="1"/>
</dbReference>
<feature type="transmembrane region" description="Helical" evidence="11">
    <location>
        <begin position="584"/>
        <end position="603"/>
    </location>
</feature>
<dbReference type="Gene3D" id="2.70.150.10">
    <property type="entry name" value="Calcium-transporting ATPase, cytoplasmic transduction domain A"/>
    <property type="match status" value="1"/>
</dbReference>
<reference evidence="13 14" key="1">
    <citation type="journal article" date="2015" name="Genome Announc.">
        <title>Expanding the biotechnology potential of lactobacilli through comparative genomics of 213 strains and associated genera.</title>
        <authorList>
            <person name="Sun Z."/>
            <person name="Harris H.M."/>
            <person name="McCann A."/>
            <person name="Guo C."/>
            <person name="Argimon S."/>
            <person name="Zhang W."/>
            <person name="Yang X."/>
            <person name="Jeffery I.B."/>
            <person name="Cooney J.C."/>
            <person name="Kagawa T.F."/>
            <person name="Liu W."/>
            <person name="Song Y."/>
            <person name="Salvetti E."/>
            <person name="Wrobel A."/>
            <person name="Rasinkangas P."/>
            <person name="Parkhill J."/>
            <person name="Rea M.C."/>
            <person name="O'Sullivan O."/>
            <person name="Ritari J."/>
            <person name="Douillard F.P."/>
            <person name="Paul Ross R."/>
            <person name="Yang R."/>
            <person name="Briner A.E."/>
            <person name="Felis G.E."/>
            <person name="de Vos W.M."/>
            <person name="Barrangou R."/>
            <person name="Klaenhammer T.R."/>
            <person name="Caufield P.W."/>
            <person name="Cui Y."/>
            <person name="Zhang H."/>
            <person name="O'Toole P.W."/>
        </authorList>
    </citation>
    <scope>NUCLEOTIDE SEQUENCE [LARGE SCALE GENOMIC DNA]</scope>
    <source>
        <strain evidence="13 14">DSM 18630</strain>
    </source>
</reference>
<keyword evidence="6" id="KW-1278">Translocase</keyword>
<accession>A0A0R1VS05</accession>
<evidence type="ECO:0000256" key="3">
    <source>
        <dbReference type="ARBA" id="ARBA00022539"/>
    </source>
</evidence>
<feature type="transmembrane region" description="Helical" evidence="11">
    <location>
        <begin position="47"/>
        <end position="65"/>
    </location>
</feature>
<dbReference type="SUPFAM" id="SSF56784">
    <property type="entry name" value="HAD-like"/>
    <property type="match status" value="1"/>
</dbReference>
<dbReference type="SFLD" id="SFLDS00003">
    <property type="entry name" value="Haloacid_Dehalogenase"/>
    <property type="match status" value="1"/>
</dbReference>
<dbReference type="GO" id="GO:0008551">
    <property type="term" value="F:P-type cadmium transporter activity"/>
    <property type="evidence" value="ECO:0007669"/>
    <property type="project" value="UniProtKB-EC"/>
</dbReference>
<keyword evidence="5 11" id="KW-0479">Metal-binding</keyword>
<proteinExistence type="inferred from homology"/>
<dbReference type="InterPro" id="IPR023299">
    <property type="entry name" value="ATPase_P-typ_cyto_dom_N"/>
</dbReference>
<dbReference type="InterPro" id="IPR036412">
    <property type="entry name" value="HAD-like_sf"/>
</dbReference>
<keyword evidence="3" id="KW-0104">Cadmium</keyword>
<dbReference type="GeneID" id="98319334"/>
<dbReference type="InterPro" id="IPR023214">
    <property type="entry name" value="HAD_sf"/>
</dbReference>
<keyword evidence="7 11" id="KW-1133">Transmembrane helix</keyword>
<organism evidence="13 14">
    <name type="scientific">Liquorilactobacillus ghanensis DSM 18630</name>
    <dbReference type="NCBI Taxonomy" id="1423750"/>
    <lineage>
        <taxon>Bacteria</taxon>
        <taxon>Bacillati</taxon>
        <taxon>Bacillota</taxon>
        <taxon>Bacilli</taxon>
        <taxon>Lactobacillales</taxon>
        <taxon>Lactobacillaceae</taxon>
        <taxon>Liquorilactobacillus</taxon>
    </lineage>
</organism>
<evidence type="ECO:0000256" key="5">
    <source>
        <dbReference type="ARBA" id="ARBA00022723"/>
    </source>
</evidence>
<dbReference type="EC" id="7.2.2.21" evidence="9"/>
<dbReference type="SUPFAM" id="SSF81653">
    <property type="entry name" value="Calcium ATPase, transduction domain A"/>
    <property type="match status" value="1"/>
</dbReference>
<dbReference type="Gene3D" id="3.40.50.1000">
    <property type="entry name" value="HAD superfamily/HAD-like"/>
    <property type="match status" value="1"/>
</dbReference>
<evidence type="ECO:0000256" key="4">
    <source>
        <dbReference type="ARBA" id="ARBA00022692"/>
    </source>
</evidence>
<evidence type="ECO:0000256" key="10">
    <source>
        <dbReference type="ARBA" id="ARBA00049338"/>
    </source>
</evidence>
<name>A0A0R1VS05_9LACO</name>
<dbReference type="InterPro" id="IPR018303">
    <property type="entry name" value="ATPase_P-typ_P_site"/>
</dbReference>
<dbReference type="RefSeq" id="WP_057872063.1">
    <property type="nucleotide sequence ID" value="NZ_AZGB01000018.1"/>
</dbReference>
<dbReference type="InterPro" id="IPR051014">
    <property type="entry name" value="Cation_Transport_ATPase_IB"/>
</dbReference>
<dbReference type="PANTHER" id="PTHR48085:SF5">
    <property type="entry name" value="CADMIUM_ZINC-TRANSPORTING ATPASE HMA4-RELATED"/>
    <property type="match status" value="1"/>
</dbReference>
<dbReference type="GO" id="GO:0005886">
    <property type="term" value="C:plasma membrane"/>
    <property type="evidence" value="ECO:0007669"/>
    <property type="project" value="UniProtKB-SubCell"/>
</dbReference>
<dbReference type="PRINTS" id="PR00119">
    <property type="entry name" value="CATATPASE"/>
</dbReference>
<comment type="subcellular location">
    <subcellularLocation>
        <location evidence="11">Cell membrane</location>
    </subcellularLocation>
    <subcellularLocation>
        <location evidence="1">Membrane</location>
        <topology evidence="1">Multi-pass membrane protein</topology>
    </subcellularLocation>
</comment>
<feature type="transmembrane region" description="Helical" evidence="11">
    <location>
        <begin position="21"/>
        <end position="41"/>
    </location>
</feature>
<evidence type="ECO:0000256" key="1">
    <source>
        <dbReference type="ARBA" id="ARBA00004141"/>
    </source>
</evidence>
<dbReference type="SFLD" id="SFLDF00027">
    <property type="entry name" value="p-type_atpase"/>
    <property type="match status" value="1"/>
</dbReference>
<gene>
    <name evidence="13" type="ORF">FC89_GL001323</name>
</gene>
<evidence type="ECO:0000256" key="6">
    <source>
        <dbReference type="ARBA" id="ARBA00022967"/>
    </source>
</evidence>
<feature type="transmembrane region" description="Helical" evidence="11">
    <location>
        <begin position="248"/>
        <end position="266"/>
    </location>
</feature>
<evidence type="ECO:0000256" key="9">
    <source>
        <dbReference type="ARBA" id="ARBA00039103"/>
    </source>
</evidence>
<dbReference type="NCBIfam" id="TIGR01494">
    <property type="entry name" value="ATPase_P-type"/>
    <property type="match status" value="1"/>
</dbReference>
<keyword evidence="14" id="KW-1185">Reference proteome</keyword>
<evidence type="ECO:0000313" key="13">
    <source>
        <dbReference type="EMBL" id="KRM05619.1"/>
    </source>
</evidence>
<dbReference type="InterPro" id="IPR059000">
    <property type="entry name" value="ATPase_P-type_domA"/>
</dbReference>
<protein>
    <recommendedName>
        <fullName evidence="9">Cd(2+)-exporting ATPase</fullName>
        <ecNumber evidence="9">7.2.2.21</ecNumber>
    </recommendedName>
</protein>
<dbReference type="PANTHER" id="PTHR48085">
    <property type="entry name" value="CADMIUM/ZINC-TRANSPORTING ATPASE HMA2-RELATED"/>
    <property type="match status" value="1"/>
</dbReference>
<dbReference type="GO" id="GO:0046872">
    <property type="term" value="F:metal ion binding"/>
    <property type="evidence" value="ECO:0007669"/>
    <property type="project" value="UniProtKB-KW"/>
</dbReference>
<dbReference type="NCBIfam" id="TIGR01512">
    <property type="entry name" value="ATPase-IB2_Cd"/>
    <property type="match status" value="1"/>
</dbReference>
<dbReference type="Pfam" id="PF00122">
    <property type="entry name" value="E1-E2_ATPase"/>
    <property type="match status" value="1"/>
</dbReference>
<dbReference type="GO" id="GO:0016887">
    <property type="term" value="F:ATP hydrolysis activity"/>
    <property type="evidence" value="ECO:0007669"/>
    <property type="project" value="InterPro"/>
</dbReference>
<dbReference type="InterPro" id="IPR001757">
    <property type="entry name" value="P_typ_ATPase"/>
</dbReference>
<evidence type="ECO:0000256" key="8">
    <source>
        <dbReference type="ARBA" id="ARBA00023136"/>
    </source>
</evidence>
<dbReference type="InterPro" id="IPR008250">
    <property type="entry name" value="ATPase_P-typ_transduc_dom_A_sf"/>
</dbReference>
<dbReference type="Proteomes" id="UP000051451">
    <property type="component" value="Unassembled WGS sequence"/>
</dbReference>
<evidence type="ECO:0000256" key="11">
    <source>
        <dbReference type="RuleBase" id="RU362081"/>
    </source>
</evidence>
<dbReference type="InterPro" id="IPR027256">
    <property type="entry name" value="P-typ_ATPase_IB"/>
</dbReference>
<feature type="transmembrane region" description="Helical" evidence="11">
    <location>
        <begin position="278"/>
        <end position="299"/>
    </location>
</feature>
<dbReference type="InterPro" id="IPR044492">
    <property type="entry name" value="P_typ_ATPase_HD_dom"/>
</dbReference>
<dbReference type="EMBL" id="AZGB01000018">
    <property type="protein sequence ID" value="KRM05619.1"/>
    <property type="molecule type" value="Genomic_DNA"/>
</dbReference>
<keyword evidence="11" id="KW-0547">Nucleotide-binding</keyword>
<dbReference type="GO" id="GO:0005524">
    <property type="term" value="F:ATP binding"/>
    <property type="evidence" value="ECO:0007669"/>
    <property type="project" value="UniProtKB-UniRule"/>
</dbReference>